<keyword evidence="3" id="KW-0031">Aminopeptidase</keyword>
<evidence type="ECO:0000256" key="1">
    <source>
        <dbReference type="ARBA" id="ARBA00022801"/>
    </source>
</evidence>
<dbReference type="SUPFAM" id="SSF69304">
    <property type="entry name" value="Tricorn protease N-terminal domain"/>
    <property type="match status" value="1"/>
</dbReference>
<keyword evidence="4" id="KW-1185">Reference proteome</keyword>
<dbReference type="Pfam" id="PF00326">
    <property type="entry name" value="Peptidase_S9"/>
    <property type="match status" value="1"/>
</dbReference>
<dbReference type="GO" id="GO:0006508">
    <property type="term" value="P:proteolysis"/>
    <property type="evidence" value="ECO:0007669"/>
    <property type="project" value="InterPro"/>
</dbReference>
<accession>A0A254NCS1</accession>
<evidence type="ECO:0000259" key="2">
    <source>
        <dbReference type="Pfam" id="PF00326"/>
    </source>
</evidence>
<dbReference type="GO" id="GO:0004177">
    <property type="term" value="F:aminopeptidase activity"/>
    <property type="evidence" value="ECO:0007669"/>
    <property type="project" value="UniProtKB-KW"/>
</dbReference>
<comment type="caution">
    <text evidence="3">The sequence shown here is derived from an EMBL/GenBank/DDBJ whole genome shotgun (WGS) entry which is preliminary data.</text>
</comment>
<dbReference type="AlphaFoldDB" id="A0A254NCS1"/>
<sequence length="714" mass="78382">MFFRLWVRAPRTRMNFDSGRSGSAMAVFTSEPAMIGRHNVPVSTTALVCMKNCLAAAALALTAALGPAPAAAAAEAPPSATAFFKRAAVRAPKLSPSGRYLAIQAAGKDDRMWLAVLDLQTLAPPKFIAGFHDADIAHHHWISEDRLVFDVSDSPDGTTRVAGQGLWAIDRDGSQLRQLIKTDKPFVTGATLIADRRLEVNWVLHSVPPGLDGAEVIVARRPWMNERGAGLQLARLDTRTGLTRTLSEGIPDNSWGWVLDWRGEPRIIDTLKDGRSRLYRRDDAGRWQPWFEDDPQARQHPVPVWLGPDGQMLGQQSAGGYTALFRLDPETGRAEAQPLVSTPGYDFTGQLITEPGTGRLLGVRYETDAPGTAWLDKTMREHQAAIDARLPGSVNLIECLRCVAASHLIVTSLSDQRPPLYFLYATADRQLQPLAGSRPDLPVAAMGQRDYHRVKARDGLALPVLVTQPAGGLKGPAPTVVLVHGGPYVRGTHWSWERDAQFLASRGYLVLEPEFRGSTGYGFAHFRAGWKQWGLAMQDDLADTLAWAVKQGWADPQRACIMGASYGGYAALMGAITQADLFKCAVNWVGVTDIGLMSSISWSDMSDEWKDYGMKRLVADPDADAAQIKATSPLRRASEIRLPLLMAYGGEDRRVPLKHGTEMKAALRADQPLEWVVYPDEGHGWFNLKTNQDFWGRVERFLARHIGPATAPTP</sequence>
<keyword evidence="1" id="KW-0378">Hydrolase</keyword>
<dbReference type="PANTHER" id="PTHR42776:SF27">
    <property type="entry name" value="DIPEPTIDYL PEPTIDASE FAMILY MEMBER 6"/>
    <property type="match status" value="1"/>
</dbReference>
<organism evidence="3 4">
    <name type="scientific">Roseateles puraquae</name>
    <dbReference type="NCBI Taxonomy" id="431059"/>
    <lineage>
        <taxon>Bacteria</taxon>
        <taxon>Pseudomonadati</taxon>
        <taxon>Pseudomonadota</taxon>
        <taxon>Betaproteobacteria</taxon>
        <taxon>Burkholderiales</taxon>
        <taxon>Sphaerotilaceae</taxon>
        <taxon>Roseateles</taxon>
    </lineage>
</organism>
<dbReference type="InterPro" id="IPR029058">
    <property type="entry name" value="AB_hydrolase_fold"/>
</dbReference>
<dbReference type="InterPro" id="IPR001375">
    <property type="entry name" value="Peptidase_S9_cat"/>
</dbReference>
<protein>
    <submittedName>
        <fullName evidence="3">Dipeptidyl aminopeptidase</fullName>
    </submittedName>
</protein>
<dbReference type="Gene3D" id="3.40.50.1820">
    <property type="entry name" value="alpha/beta hydrolase"/>
    <property type="match status" value="1"/>
</dbReference>
<keyword evidence="3" id="KW-0645">Protease</keyword>
<evidence type="ECO:0000313" key="3">
    <source>
        <dbReference type="EMBL" id="OWR03218.1"/>
    </source>
</evidence>
<feature type="domain" description="Peptidase S9 prolyl oligopeptidase catalytic" evidence="2">
    <location>
        <begin position="495"/>
        <end position="707"/>
    </location>
</feature>
<dbReference type="GO" id="GO:0004252">
    <property type="term" value="F:serine-type endopeptidase activity"/>
    <property type="evidence" value="ECO:0007669"/>
    <property type="project" value="TreeGrafter"/>
</dbReference>
<dbReference type="EMBL" id="NISI01000006">
    <property type="protein sequence ID" value="OWR03218.1"/>
    <property type="molecule type" value="Genomic_DNA"/>
</dbReference>
<reference evidence="3 4" key="1">
    <citation type="journal article" date="2007" name="Int. J. Syst. Evol. Microbiol.">
        <title>Description of Pelomonas aquatica sp. nov. and Pelomonas puraquae sp. nov., isolated from industrial and haemodialysis water.</title>
        <authorList>
            <person name="Gomila M."/>
            <person name="Bowien B."/>
            <person name="Falsen E."/>
            <person name="Moore E.R."/>
            <person name="Lalucat J."/>
        </authorList>
    </citation>
    <scope>NUCLEOTIDE SEQUENCE [LARGE SCALE GENOMIC DNA]</scope>
    <source>
        <strain evidence="3 4">CCUG 52769</strain>
    </source>
</reference>
<dbReference type="Proteomes" id="UP000197446">
    <property type="component" value="Unassembled WGS sequence"/>
</dbReference>
<name>A0A254NCS1_9BURK</name>
<dbReference type="PANTHER" id="PTHR42776">
    <property type="entry name" value="SERINE PEPTIDASE S9 FAMILY MEMBER"/>
    <property type="match status" value="1"/>
</dbReference>
<dbReference type="SUPFAM" id="SSF53474">
    <property type="entry name" value="alpha/beta-Hydrolases"/>
    <property type="match status" value="1"/>
</dbReference>
<proteinExistence type="predicted"/>
<evidence type="ECO:0000313" key="4">
    <source>
        <dbReference type="Proteomes" id="UP000197446"/>
    </source>
</evidence>
<gene>
    <name evidence="3" type="ORF">CDO81_16805</name>
</gene>